<dbReference type="GO" id="GO:0004040">
    <property type="term" value="F:amidase activity"/>
    <property type="evidence" value="ECO:0007669"/>
    <property type="project" value="InterPro"/>
</dbReference>
<dbReference type="SMART" id="SM00047">
    <property type="entry name" value="LYZ2"/>
    <property type="match status" value="1"/>
</dbReference>
<dbReference type="Gene3D" id="1.10.530.10">
    <property type="match status" value="1"/>
</dbReference>
<feature type="signal peptide" evidence="1">
    <location>
        <begin position="1"/>
        <end position="21"/>
    </location>
</feature>
<evidence type="ECO:0000256" key="1">
    <source>
        <dbReference type="SAM" id="SignalP"/>
    </source>
</evidence>
<sequence>MNKLAKYILSMTLAFSSLVMLQSPIITPVEVQADVTSLACGTQYEVAVANTNGTFTKMSCHNSFSDAQNTMWGYGDDAVVRHHASKSPMKIVAMSTGVAITYPMRSGSSTMNITQDVNHQYRKVSYVTKHREMRYEGTYSYNGSGNGTIKVNLTGFSGLADLINVDLVPYAFLGGNITIPLGGNDTTAANEQPFWTRIYQTHYTVSNKELTFIAHSGWSGNGWPEKYVMTVGLAADWMTDGTTYYSYDGYNFYSDAKYRNKVGTYYNYYQFLPSRTKSNIPASVFDNFLISVKGSGTNSKMKNQGQTFINAQNTYGMNALLIYSLACLESAYGTSNFAMDRNNLFGWNAFDSSPGSASSFPSVEAAINEHMGINLRGYTNIEDSRFFGSHVGNKGSGFNVKYAADPYWGYKIAAIAYSIDKAAGFADLNKYSIGVINTYGVNILKSPGGATLFNSAYGATYQENFTVAILGNESNHYKIQSTNPVSGGNIVTGSTKGLVTYDWNSSVGYLPTNYLSMTGNSAPVQPSGTTPTGDFVNAINTATFKDGTLVLEGNAYRPGIYVTDKNTVKQTLIVNDNLFNKTEMALTSTVTDNDKVKYSATIDLSKLTKGDYYFKIRTEYSTLTEYNQEIGIEKLSTYPEEFTFNNVKYKLYAFGDMVKLSVGQSSTSPDPTPTIPAEVPNVLKHDISKFNRVDNNLQIEGFAFITGINADDKVNIKHEVYFMNLETKEVLPFVTETKTLSTPIALGDGYTYSKIGFSGTFDTSTLPTGNFVLYVKVTENNIEKKAEVVNYYTSVVPENITTDNKNIRFLISPSFNFRYEMRNDNIKIDASIIKKPTINPTVFDFTNLKLTDSKLSVEGVSWISGVDTIKTNNPAYKLLLVDESGAIVENALTNKACAVDYGKTLKYKYSTADACFSGEYDLSKLANGTYTIMLDLSASSYRDIIEMYDYYNRANQKVTYNGKVYEIKVSSIRCRLTLTISDENSTPVITDNPDSAEEIKDVPNDEMLPMSAPVFIGEEKQ</sequence>
<name>A0A1T4P277_9FIRM</name>
<keyword evidence="4" id="KW-1185">Reference proteome</keyword>
<dbReference type="OrthoDB" id="977752at2"/>
<organism evidence="3 4">
    <name type="scientific">Anaerorhabdus furcosa</name>
    <dbReference type="NCBI Taxonomy" id="118967"/>
    <lineage>
        <taxon>Bacteria</taxon>
        <taxon>Bacillati</taxon>
        <taxon>Bacillota</taxon>
        <taxon>Erysipelotrichia</taxon>
        <taxon>Erysipelotrichales</taxon>
        <taxon>Erysipelotrichaceae</taxon>
        <taxon>Anaerorhabdus</taxon>
    </lineage>
</organism>
<dbReference type="Pfam" id="PF01832">
    <property type="entry name" value="Glucosaminidase"/>
    <property type="match status" value="1"/>
</dbReference>
<evidence type="ECO:0000313" key="3">
    <source>
        <dbReference type="EMBL" id="SJZ85569.1"/>
    </source>
</evidence>
<accession>A0A1T4P277</accession>
<gene>
    <name evidence="3" type="ORF">SAMN02745191_1847</name>
</gene>
<feature type="chain" id="PRO_5039672633" evidence="1">
    <location>
        <begin position="22"/>
        <end position="1021"/>
    </location>
</feature>
<dbReference type="InterPro" id="IPR002901">
    <property type="entry name" value="MGlyc_endo_b_GlcNAc-like_dom"/>
</dbReference>
<protein>
    <submittedName>
        <fullName evidence="3">Beta-N-acetylglucosaminidase</fullName>
    </submittedName>
</protein>
<evidence type="ECO:0000259" key="2">
    <source>
        <dbReference type="SMART" id="SM00047"/>
    </source>
</evidence>
<dbReference type="RefSeq" id="WP_078712253.1">
    <property type="nucleotide sequence ID" value="NZ_FUWY01000005.1"/>
</dbReference>
<reference evidence="4" key="1">
    <citation type="submission" date="2017-02" db="EMBL/GenBank/DDBJ databases">
        <authorList>
            <person name="Varghese N."/>
            <person name="Submissions S."/>
        </authorList>
    </citation>
    <scope>NUCLEOTIDE SEQUENCE [LARGE SCALE GENOMIC DNA]</scope>
    <source>
        <strain evidence="4">ATCC 25662</strain>
    </source>
</reference>
<proteinExistence type="predicted"/>
<keyword evidence="1" id="KW-0732">Signal</keyword>
<evidence type="ECO:0000313" key="4">
    <source>
        <dbReference type="Proteomes" id="UP000243297"/>
    </source>
</evidence>
<dbReference type="EMBL" id="FUWY01000005">
    <property type="protein sequence ID" value="SJZ85569.1"/>
    <property type="molecule type" value="Genomic_DNA"/>
</dbReference>
<feature type="domain" description="Mannosyl-glycoprotein endo-beta-N-acetylglucosamidase-like" evidence="2">
    <location>
        <begin position="293"/>
        <end position="426"/>
    </location>
</feature>
<dbReference type="AlphaFoldDB" id="A0A1T4P277"/>
<dbReference type="STRING" id="118967.SAMN02745191_1847"/>
<dbReference type="Proteomes" id="UP000243297">
    <property type="component" value="Unassembled WGS sequence"/>
</dbReference>